<proteinExistence type="predicted"/>
<dbReference type="SUPFAM" id="SSF53335">
    <property type="entry name" value="S-adenosyl-L-methionine-dependent methyltransferases"/>
    <property type="match status" value="1"/>
</dbReference>
<evidence type="ECO:0000313" key="1">
    <source>
        <dbReference type="EMBL" id="KAF7503501.1"/>
    </source>
</evidence>
<organism evidence="1 2">
    <name type="scientific">Endocarpon pusillum</name>
    <dbReference type="NCBI Taxonomy" id="364733"/>
    <lineage>
        <taxon>Eukaryota</taxon>
        <taxon>Fungi</taxon>
        <taxon>Dikarya</taxon>
        <taxon>Ascomycota</taxon>
        <taxon>Pezizomycotina</taxon>
        <taxon>Eurotiomycetes</taxon>
        <taxon>Chaetothyriomycetidae</taxon>
        <taxon>Verrucariales</taxon>
        <taxon>Verrucariaceae</taxon>
        <taxon>Endocarpon</taxon>
    </lineage>
</organism>
<accession>A0A8H7E1Y7</accession>
<dbReference type="Proteomes" id="UP000606974">
    <property type="component" value="Unassembled WGS sequence"/>
</dbReference>
<sequence>MPRLPPFLLRLANREFHLLPALLRECRDLPSSRNELRWLTEHAIEQAEKLRTTDLASSPSRTGDCKNVLTPSLPSKTIPGWRNLLRDYVKRREKGEPLQYILGTQPFGELEILCRPGVLIPRCETEVYTSKIGLLARTLLVEQGGKNREQELGSYERPLRVLDLCTGTGCIPLGLYGMLRNPKVKSDEKVEAKGGGKLKLEVLGVDISTTALNLAKENLRHNISLGYLPEQAADEMVFLHADVLLPSHPAPRPAAPYLIDVIEAVLAKGIGKPEIDVLTANPPYISPIHFSSGRTTRSVRRYEPRLALVPSSCPPQSSTSTGLGWSTLTSSPSPGDEFYHHILPLAKHLNARLTVLEVADTEQAERVAELAGRVFVKEGKVVGESTHPEVLIEIWFDDGGTKVWLPSDGVGLGSLESNEVSARAVVVWTQWWATSRRQQL</sequence>
<reference evidence="1" key="1">
    <citation type="submission" date="2020-02" db="EMBL/GenBank/DDBJ databases">
        <authorList>
            <person name="Palmer J.M."/>
        </authorList>
    </citation>
    <scope>NUCLEOTIDE SEQUENCE</scope>
    <source>
        <strain evidence="1">EPUS1.4</strain>
        <tissue evidence="1">Thallus</tissue>
    </source>
</reference>
<dbReference type="PANTHER" id="PTHR18895">
    <property type="entry name" value="HEMK METHYLTRANSFERASE"/>
    <property type="match status" value="1"/>
</dbReference>
<dbReference type="PANTHER" id="PTHR18895:SF74">
    <property type="entry name" value="MTRF1L RELEASE FACTOR GLUTAMINE METHYLTRANSFERASE"/>
    <property type="match status" value="1"/>
</dbReference>
<dbReference type="OrthoDB" id="269872at2759"/>
<dbReference type="InterPro" id="IPR050320">
    <property type="entry name" value="N5-glutamine_MTase"/>
</dbReference>
<dbReference type="Gene3D" id="3.40.50.150">
    <property type="entry name" value="Vaccinia Virus protein VP39"/>
    <property type="match status" value="1"/>
</dbReference>
<dbReference type="Gene3D" id="1.10.8.10">
    <property type="entry name" value="DNA helicase RuvA subunit, C-terminal domain"/>
    <property type="match status" value="1"/>
</dbReference>
<dbReference type="GO" id="GO:0005739">
    <property type="term" value="C:mitochondrion"/>
    <property type="evidence" value="ECO:0007669"/>
    <property type="project" value="TreeGrafter"/>
</dbReference>
<evidence type="ECO:0000313" key="2">
    <source>
        <dbReference type="Proteomes" id="UP000606974"/>
    </source>
</evidence>
<dbReference type="InterPro" id="IPR029063">
    <property type="entry name" value="SAM-dependent_MTases_sf"/>
</dbReference>
<dbReference type="CDD" id="cd02440">
    <property type="entry name" value="AdoMet_MTases"/>
    <property type="match status" value="1"/>
</dbReference>
<comment type="caution">
    <text evidence="1">The sequence shown here is derived from an EMBL/GenBank/DDBJ whole genome shotgun (WGS) entry which is preliminary data.</text>
</comment>
<dbReference type="EMBL" id="JAACFV010000175">
    <property type="protein sequence ID" value="KAF7503501.1"/>
    <property type="molecule type" value="Genomic_DNA"/>
</dbReference>
<gene>
    <name evidence="1" type="ORF">GJ744_003692</name>
</gene>
<dbReference type="AlphaFoldDB" id="A0A8H7E1Y7"/>
<name>A0A8H7E1Y7_9EURO</name>
<protein>
    <recommendedName>
        <fullName evidence="3">S-adenosyl-L-methionine-dependent methyltransferase</fullName>
    </recommendedName>
</protein>
<evidence type="ECO:0008006" key="3">
    <source>
        <dbReference type="Google" id="ProtNLM"/>
    </source>
</evidence>
<keyword evidence="2" id="KW-1185">Reference proteome</keyword>